<organism evidence="2 3">
    <name type="scientific">Sorghum bicolor</name>
    <name type="common">Sorghum</name>
    <name type="synonym">Sorghum vulgare</name>
    <dbReference type="NCBI Taxonomy" id="4558"/>
    <lineage>
        <taxon>Eukaryota</taxon>
        <taxon>Viridiplantae</taxon>
        <taxon>Streptophyta</taxon>
        <taxon>Embryophyta</taxon>
        <taxon>Tracheophyta</taxon>
        <taxon>Spermatophyta</taxon>
        <taxon>Magnoliopsida</taxon>
        <taxon>Liliopsida</taxon>
        <taxon>Poales</taxon>
        <taxon>Poaceae</taxon>
        <taxon>PACMAD clade</taxon>
        <taxon>Panicoideae</taxon>
        <taxon>Andropogonodae</taxon>
        <taxon>Andropogoneae</taxon>
        <taxon>Sorghinae</taxon>
        <taxon>Sorghum</taxon>
    </lineage>
</organism>
<evidence type="ECO:0000256" key="1">
    <source>
        <dbReference type="SAM" id="MobiDB-lite"/>
    </source>
</evidence>
<evidence type="ECO:0000313" key="2">
    <source>
        <dbReference type="EMBL" id="OQU77657.1"/>
    </source>
</evidence>
<dbReference type="Proteomes" id="UP000000768">
    <property type="component" value="Chromosome 9"/>
</dbReference>
<evidence type="ECO:0000313" key="3">
    <source>
        <dbReference type="Proteomes" id="UP000000768"/>
    </source>
</evidence>
<sequence length="117" mass="12123">MQSAFVAAPSTRTKLPSGDADRLARMAAVAASSHDDGMTGGCAVAPLPCAPTSCEHGPVSQHGSTRAHDGTGLPGGDVARLARMGPVALILPSWQRNDGRGYSSPIYFLHVRVTTRI</sequence>
<keyword evidence="3" id="KW-1185">Reference proteome</keyword>
<reference evidence="3" key="2">
    <citation type="journal article" date="2018" name="Plant J.">
        <title>The Sorghum bicolor reference genome: improved assembly, gene annotations, a transcriptome atlas, and signatures of genome organization.</title>
        <authorList>
            <person name="McCormick R.F."/>
            <person name="Truong S.K."/>
            <person name="Sreedasyam A."/>
            <person name="Jenkins J."/>
            <person name="Shu S."/>
            <person name="Sims D."/>
            <person name="Kennedy M."/>
            <person name="Amirebrahimi M."/>
            <person name="Weers B.D."/>
            <person name="McKinley B."/>
            <person name="Mattison A."/>
            <person name="Morishige D.T."/>
            <person name="Grimwood J."/>
            <person name="Schmutz J."/>
            <person name="Mullet J.E."/>
        </authorList>
    </citation>
    <scope>NUCLEOTIDE SEQUENCE [LARGE SCALE GENOMIC DNA]</scope>
    <source>
        <strain evidence="3">cv. BTx623</strain>
    </source>
</reference>
<dbReference type="InParanoid" id="A0A1Z5R1K5"/>
<feature type="region of interest" description="Disordered" evidence="1">
    <location>
        <begin position="54"/>
        <end position="75"/>
    </location>
</feature>
<protein>
    <submittedName>
        <fullName evidence="2">Uncharacterized protein</fullName>
    </submittedName>
</protein>
<accession>A0A1Z5R1K5</accession>
<proteinExistence type="predicted"/>
<dbReference type="AlphaFoldDB" id="A0A1Z5R1K5"/>
<name>A0A1Z5R1K5_SORBI</name>
<dbReference type="EMBL" id="CM000768">
    <property type="protein sequence ID" value="OQU77657.1"/>
    <property type="molecule type" value="Genomic_DNA"/>
</dbReference>
<dbReference type="Gramene" id="OQU77657">
    <property type="protein sequence ID" value="OQU77657"/>
    <property type="gene ID" value="SORBI_3009G085001"/>
</dbReference>
<reference evidence="2 3" key="1">
    <citation type="journal article" date="2009" name="Nature">
        <title>The Sorghum bicolor genome and the diversification of grasses.</title>
        <authorList>
            <person name="Paterson A.H."/>
            <person name="Bowers J.E."/>
            <person name="Bruggmann R."/>
            <person name="Dubchak I."/>
            <person name="Grimwood J."/>
            <person name="Gundlach H."/>
            <person name="Haberer G."/>
            <person name="Hellsten U."/>
            <person name="Mitros T."/>
            <person name="Poliakov A."/>
            <person name="Schmutz J."/>
            <person name="Spannagl M."/>
            <person name="Tang H."/>
            <person name="Wang X."/>
            <person name="Wicker T."/>
            <person name="Bharti A.K."/>
            <person name="Chapman J."/>
            <person name="Feltus F.A."/>
            <person name="Gowik U."/>
            <person name="Grigoriev I.V."/>
            <person name="Lyons E."/>
            <person name="Maher C.A."/>
            <person name="Martis M."/>
            <person name="Narechania A."/>
            <person name="Otillar R.P."/>
            <person name="Penning B.W."/>
            <person name="Salamov A.A."/>
            <person name="Wang Y."/>
            <person name="Zhang L."/>
            <person name="Carpita N.C."/>
            <person name="Freeling M."/>
            <person name="Gingle A.R."/>
            <person name="Hash C.T."/>
            <person name="Keller B."/>
            <person name="Klein P."/>
            <person name="Kresovich S."/>
            <person name="McCann M.C."/>
            <person name="Ming R."/>
            <person name="Peterson D.G."/>
            <person name="Mehboob-ur-Rahman"/>
            <person name="Ware D."/>
            <person name="Westhoff P."/>
            <person name="Mayer K.F."/>
            <person name="Messing J."/>
            <person name="Rokhsar D.S."/>
        </authorList>
    </citation>
    <scope>NUCLEOTIDE SEQUENCE [LARGE SCALE GENOMIC DNA]</scope>
    <source>
        <strain evidence="3">cv. BTx623</strain>
    </source>
</reference>
<gene>
    <name evidence="2" type="ORF">SORBI_3009G085001</name>
</gene>